<dbReference type="Pfam" id="PF13503">
    <property type="entry name" value="DUF4123"/>
    <property type="match status" value="1"/>
</dbReference>
<evidence type="ECO:0000313" key="3">
    <source>
        <dbReference type="Proteomes" id="UP000239917"/>
    </source>
</evidence>
<dbReference type="InterPro" id="IPR025391">
    <property type="entry name" value="DUF4123"/>
</dbReference>
<feature type="domain" description="DUF4123" evidence="1">
    <location>
        <begin position="38"/>
        <end position="156"/>
    </location>
</feature>
<organism evidence="2 3">
    <name type="scientific">Marinobacter maroccanus</name>
    <dbReference type="NCBI Taxonomy" id="2055143"/>
    <lineage>
        <taxon>Bacteria</taxon>
        <taxon>Pseudomonadati</taxon>
        <taxon>Pseudomonadota</taxon>
        <taxon>Gammaproteobacteria</taxon>
        <taxon>Pseudomonadales</taxon>
        <taxon>Marinobacteraceae</taxon>
        <taxon>Marinobacter</taxon>
    </lineage>
</organism>
<dbReference type="Proteomes" id="UP000239917">
    <property type="component" value="Unassembled WGS sequence"/>
</dbReference>
<comment type="caution">
    <text evidence="2">The sequence shown here is derived from an EMBL/GenBank/DDBJ whole genome shotgun (WGS) entry which is preliminary data.</text>
</comment>
<protein>
    <recommendedName>
        <fullName evidence="1">DUF4123 domain-containing protein</fullName>
    </recommendedName>
</protein>
<accession>A0A2S5ZC04</accession>
<dbReference type="EMBL" id="PSSX01000004">
    <property type="protein sequence ID" value="PPI84917.1"/>
    <property type="molecule type" value="Genomic_DNA"/>
</dbReference>
<dbReference type="AlphaFoldDB" id="A0A2S5ZC04"/>
<gene>
    <name evidence="2" type="ORF">KEHDKFFH_06830</name>
</gene>
<sequence length="257" mass="28890">MEAAMSTIAPALPSRECLETFQEAIREWQLQPSQRCLLIIDAAQFDENEITNALYAKCNEPNWCWLFENSPLEAFADAGPVIIETVADSPFCQHALTLWAEKGLLFLFTDSDVDKAVVGLRGMLSVDLETAGPCLLRTYDTRFLQVLSACQPDQMAELAAVDSLWIWSIDLLNHVQWSGFQSTGAARQIKAYKGRDFERLLSWVAGWPACLPHLARDRQADATTLTRYIVNQWHSGLACDGQSVELETQWTAFRELS</sequence>
<name>A0A2S5ZC04_9GAMM</name>
<evidence type="ECO:0000259" key="1">
    <source>
        <dbReference type="Pfam" id="PF13503"/>
    </source>
</evidence>
<reference evidence="2 3" key="1">
    <citation type="submission" date="2018-01" db="EMBL/GenBank/DDBJ databases">
        <title>Complete genome sequences of the type strains of Marinobacter flavimaris and Marinobacter maroccanus.</title>
        <authorList>
            <person name="Palau M."/>
            <person name="Boujida N."/>
            <person name="Manresa A."/>
            <person name="Minana-Galbis D."/>
        </authorList>
    </citation>
    <scope>NUCLEOTIDE SEQUENCE [LARGE SCALE GENOMIC DNA]</scope>
    <source>
        <strain evidence="2 3">N4</strain>
    </source>
</reference>
<evidence type="ECO:0000313" key="2">
    <source>
        <dbReference type="EMBL" id="PPI84917.1"/>
    </source>
</evidence>
<keyword evidence="3" id="KW-1185">Reference proteome</keyword>
<proteinExistence type="predicted"/>